<feature type="chain" id="PRO_5045280195" evidence="2">
    <location>
        <begin position="18"/>
        <end position="200"/>
    </location>
</feature>
<keyword evidence="5" id="KW-1185">Reference proteome</keyword>
<organism evidence="4 5">
    <name type="scientific">Oikopleura dioica</name>
    <name type="common">Tunicate</name>
    <dbReference type="NCBI Taxonomy" id="34765"/>
    <lineage>
        <taxon>Eukaryota</taxon>
        <taxon>Metazoa</taxon>
        <taxon>Chordata</taxon>
        <taxon>Tunicata</taxon>
        <taxon>Appendicularia</taxon>
        <taxon>Copelata</taxon>
        <taxon>Oikopleuridae</taxon>
        <taxon>Oikopleura</taxon>
    </lineage>
</organism>
<evidence type="ECO:0000313" key="5">
    <source>
        <dbReference type="Proteomes" id="UP001158576"/>
    </source>
</evidence>
<dbReference type="InterPro" id="IPR035972">
    <property type="entry name" value="GLA-like_dom_SF"/>
</dbReference>
<reference evidence="4 5" key="1">
    <citation type="submission" date="2021-04" db="EMBL/GenBank/DDBJ databases">
        <authorList>
            <person name="Bliznina A."/>
        </authorList>
    </citation>
    <scope>NUCLEOTIDE SEQUENCE [LARGE SCALE GENOMIC DNA]</scope>
</reference>
<dbReference type="SMART" id="SM00069">
    <property type="entry name" value="GLA"/>
    <property type="match status" value="1"/>
</dbReference>
<dbReference type="SUPFAM" id="SSF57630">
    <property type="entry name" value="GLA-domain"/>
    <property type="match status" value="1"/>
</dbReference>
<evidence type="ECO:0000256" key="1">
    <source>
        <dbReference type="ARBA" id="ARBA00023157"/>
    </source>
</evidence>
<evidence type="ECO:0000259" key="3">
    <source>
        <dbReference type="PROSITE" id="PS50998"/>
    </source>
</evidence>
<gene>
    <name evidence="4" type="ORF">OKIOD_LOCUS14146</name>
</gene>
<dbReference type="InterPro" id="IPR017857">
    <property type="entry name" value="Coagulation_fac-like_Gla_dom"/>
</dbReference>
<sequence length="200" mass="22907">MKLSLFIFLGITRGAFIGKDEATGFLKSRTRRANSWHSWEETKDGNLERECIEETCDDEELFEVYDNQELFQVEKRQMDRCQKILEKIDEYAQKFNTDDEENGIDSEAEKNILRKCLVTQESDVALLAEGMRVSMSDADFRKWVGECLSTFANGVAGTTQELLGKISEGLKEIDWERFVTDAKDFGAQVINGIREFGSDN</sequence>
<feature type="domain" description="Gla" evidence="3">
    <location>
        <begin position="34"/>
        <end position="93"/>
    </location>
</feature>
<dbReference type="Gene3D" id="4.10.740.10">
    <property type="entry name" value="Coagulation Factor IX"/>
    <property type="match status" value="1"/>
</dbReference>
<name>A0ABN7SZR0_OIKDI</name>
<evidence type="ECO:0000256" key="2">
    <source>
        <dbReference type="SAM" id="SignalP"/>
    </source>
</evidence>
<keyword evidence="1" id="KW-1015">Disulfide bond</keyword>
<dbReference type="EMBL" id="OU015567">
    <property type="protein sequence ID" value="CAG5111045.1"/>
    <property type="molecule type" value="Genomic_DNA"/>
</dbReference>
<dbReference type="InterPro" id="IPR000294">
    <property type="entry name" value="GLA_domain"/>
</dbReference>
<dbReference type="Pfam" id="PF00594">
    <property type="entry name" value="Gla"/>
    <property type="match status" value="1"/>
</dbReference>
<keyword evidence="2" id="KW-0732">Signal</keyword>
<accession>A0ABN7SZR0</accession>
<dbReference type="Proteomes" id="UP001158576">
    <property type="component" value="Chromosome 2"/>
</dbReference>
<dbReference type="PROSITE" id="PS50998">
    <property type="entry name" value="GLA_2"/>
    <property type="match status" value="1"/>
</dbReference>
<feature type="signal peptide" evidence="2">
    <location>
        <begin position="1"/>
        <end position="17"/>
    </location>
</feature>
<protein>
    <submittedName>
        <fullName evidence="4">Oidioi.mRNA.OKI2018_I69.chr2.g5381.t1.cds</fullName>
    </submittedName>
</protein>
<proteinExistence type="predicted"/>
<evidence type="ECO:0000313" key="4">
    <source>
        <dbReference type="EMBL" id="CAG5111045.1"/>
    </source>
</evidence>